<comment type="caution">
    <text evidence="2">The sequence shown here is derived from an EMBL/GenBank/DDBJ whole genome shotgun (WGS) entry which is preliminary data.</text>
</comment>
<dbReference type="GO" id="GO:0005085">
    <property type="term" value="F:guanyl-nucleotide exchange factor activity"/>
    <property type="evidence" value="ECO:0007669"/>
    <property type="project" value="InterPro"/>
</dbReference>
<dbReference type="SMART" id="SM00960">
    <property type="entry name" value="Robl_LC7"/>
    <property type="match status" value="1"/>
</dbReference>
<dbReference type="InterPro" id="IPR004942">
    <property type="entry name" value="Roadblock/LAMTOR2_dom"/>
</dbReference>
<feature type="domain" description="Roadblock/LAMTOR2" evidence="1">
    <location>
        <begin position="1"/>
        <end position="89"/>
    </location>
</feature>
<dbReference type="SUPFAM" id="SSF103196">
    <property type="entry name" value="Roadblock/LC7 domain"/>
    <property type="match status" value="1"/>
</dbReference>
<dbReference type="Pfam" id="PF03259">
    <property type="entry name" value="Robl_LC7"/>
    <property type="match status" value="1"/>
</dbReference>
<evidence type="ECO:0000313" key="2">
    <source>
        <dbReference type="EMBL" id="KPV50323.1"/>
    </source>
</evidence>
<dbReference type="GO" id="GO:0060090">
    <property type="term" value="F:molecular adaptor activity"/>
    <property type="evidence" value="ECO:0007669"/>
    <property type="project" value="InterPro"/>
</dbReference>
<keyword evidence="3" id="KW-1185">Reference proteome</keyword>
<name>A0A0P9CWB5_9CHLR</name>
<dbReference type="Gene3D" id="3.30.450.30">
    <property type="entry name" value="Dynein light chain 2a, cytoplasmic"/>
    <property type="match status" value="1"/>
</dbReference>
<dbReference type="GO" id="GO:0032008">
    <property type="term" value="P:positive regulation of TOR signaling"/>
    <property type="evidence" value="ECO:0007669"/>
    <property type="project" value="InterPro"/>
</dbReference>
<dbReference type="InterPro" id="IPR037587">
    <property type="entry name" value="LAMTOR2-like"/>
</dbReference>
<evidence type="ECO:0000259" key="1">
    <source>
        <dbReference type="SMART" id="SM00960"/>
    </source>
</evidence>
<proteinExistence type="predicted"/>
<reference evidence="2 3" key="1">
    <citation type="submission" date="2015-09" db="EMBL/GenBank/DDBJ databases">
        <title>Draft genome sequence of Kouleothrix aurantiaca JCM 19913.</title>
        <authorList>
            <person name="Hemp J."/>
        </authorList>
    </citation>
    <scope>NUCLEOTIDE SEQUENCE [LARGE SCALE GENOMIC DNA]</scope>
    <source>
        <strain evidence="2 3">COM-B</strain>
    </source>
</reference>
<dbReference type="PATRIC" id="fig|186479.3.peg.1859"/>
<dbReference type="AlphaFoldDB" id="A0A0P9CWB5"/>
<evidence type="ECO:0000313" key="3">
    <source>
        <dbReference type="Proteomes" id="UP000050509"/>
    </source>
</evidence>
<accession>A0A0P9CWB5</accession>
<gene>
    <name evidence="2" type="ORF">SE17_27605</name>
</gene>
<dbReference type="Proteomes" id="UP000050509">
    <property type="component" value="Unassembled WGS sequence"/>
</dbReference>
<sequence>MRRIVEDLIRVEGVIGSLLVGKDGLVVASTLMDEEDAEILGAMSAAVFGEIDKATKRIGVGMLMDTIIDAEQGSILMLEARELILVVITQRTINLGLVKMEMRRAAKRIGEAVPI</sequence>
<protein>
    <submittedName>
        <fullName evidence="2">Dynein regulation protein LC7</fullName>
    </submittedName>
</protein>
<organism evidence="2 3">
    <name type="scientific">Kouleothrix aurantiaca</name>
    <dbReference type="NCBI Taxonomy" id="186479"/>
    <lineage>
        <taxon>Bacteria</taxon>
        <taxon>Bacillati</taxon>
        <taxon>Chloroflexota</taxon>
        <taxon>Chloroflexia</taxon>
        <taxon>Chloroflexales</taxon>
        <taxon>Roseiflexineae</taxon>
        <taxon>Roseiflexaceae</taxon>
        <taxon>Kouleothrix</taxon>
    </lineage>
</organism>
<dbReference type="PANTHER" id="PTHR13323">
    <property type="entry name" value="LATE ENDOSOMAL/LYSOSOMAL MP1 INTERACTING PROTEIN"/>
    <property type="match status" value="1"/>
</dbReference>
<dbReference type="EMBL" id="LJCR01001457">
    <property type="protein sequence ID" value="KPV50323.1"/>
    <property type="molecule type" value="Genomic_DNA"/>
</dbReference>